<feature type="region of interest" description="Disordered" evidence="1">
    <location>
        <begin position="61"/>
        <end position="83"/>
    </location>
</feature>
<feature type="compositionally biased region" description="Basic and acidic residues" evidence="1">
    <location>
        <begin position="183"/>
        <end position="197"/>
    </location>
</feature>
<dbReference type="OrthoDB" id="5414547at2759"/>
<feature type="region of interest" description="Disordered" evidence="1">
    <location>
        <begin position="174"/>
        <end position="233"/>
    </location>
</feature>
<name>A0A8K0WYJ7_9PEZI</name>
<dbReference type="PANTHER" id="PTHR37792">
    <property type="entry name" value="RIBONUCLEASE MRP PROTEIN SUBUNIT RMP1"/>
    <property type="match status" value="1"/>
</dbReference>
<organism evidence="3 4">
    <name type="scientific">Plectosphaerella cucumerina</name>
    <dbReference type="NCBI Taxonomy" id="40658"/>
    <lineage>
        <taxon>Eukaryota</taxon>
        <taxon>Fungi</taxon>
        <taxon>Dikarya</taxon>
        <taxon>Ascomycota</taxon>
        <taxon>Pezizomycotina</taxon>
        <taxon>Sordariomycetes</taxon>
        <taxon>Hypocreomycetidae</taxon>
        <taxon>Glomerellales</taxon>
        <taxon>Plectosphaerellaceae</taxon>
        <taxon>Plectosphaerella</taxon>
    </lineage>
</organism>
<evidence type="ECO:0000259" key="2">
    <source>
        <dbReference type="Pfam" id="PF20945"/>
    </source>
</evidence>
<evidence type="ECO:0000313" key="3">
    <source>
        <dbReference type="EMBL" id="KAH7349517.1"/>
    </source>
</evidence>
<dbReference type="Proteomes" id="UP000813385">
    <property type="component" value="Unassembled WGS sequence"/>
</dbReference>
<sequence length="244" mass="26731">MSSNLAESLEQASASALEVLDRFTQRHRNQHRVAKWWSQVGIVRRALRRLLEALVAQETHLASARKNPGSRTKTSARNAAAADHHRESVLARATWLCDHVLPQAYISFTQVAADKQHAALGLFLVGLLAFLQQSLRPLVPESQPVEPTGPAPLDPGLAADDEVDLGVAIPRAMFDSNMPSPRPVKEELMKPKKESKPAKAAVTPPPIVTAPAKRKQTSEAKPKEVKTKRKKKGDEFANLFGSLL</sequence>
<dbReference type="GO" id="GO:0000172">
    <property type="term" value="C:ribonuclease MRP complex"/>
    <property type="evidence" value="ECO:0007669"/>
    <property type="project" value="InterPro"/>
</dbReference>
<comment type="caution">
    <text evidence="3">The sequence shown here is derived from an EMBL/GenBank/DDBJ whole genome shotgun (WGS) entry which is preliminary data.</text>
</comment>
<dbReference type="Pfam" id="PF20945">
    <property type="entry name" value="RMP1"/>
    <property type="match status" value="1"/>
</dbReference>
<evidence type="ECO:0000313" key="4">
    <source>
        <dbReference type="Proteomes" id="UP000813385"/>
    </source>
</evidence>
<dbReference type="InterPro" id="IPR047204">
    <property type="entry name" value="RMP1_RBD"/>
</dbReference>
<feature type="domain" description="RNase MRP protein 1 RNA binding" evidence="2">
    <location>
        <begin position="20"/>
        <end position="129"/>
    </location>
</feature>
<dbReference type="AlphaFoldDB" id="A0A8K0WYJ7"/>
<dbReference type="GO" id="GO:0000294">
    <property type="term" value="P:nuclear-transcribed mRNA catabolic process, RNase MRP-dependent"/>
    <property type="evidence" value="ECO:0007669"/>
    <property type="project" value="TreeGrafter"/>
</dbReference>
<protein>
    <recommendedName>
        <fullName evidence="2">RNase MRP protein 1 RNA binding domain-containing protein</fullName>
    </recommendedName>
</protein>
<proteinExistence type="predicted"/>
<accession>A0A8K0WYJ7</accession>
<dbReference type="PANTHER" id="PTHR37792:SF1">
    <property type="entry name" value="RIBONUCLEASE MRP PROTEIN SUBUNIT RMP1"/>
    <property type="match status" value="1"/>
</dbReference>
<keyword evidence="4" id="KW-1185">Reference proteome</keyword>
<reference evidence="3" key="1">
    <citation type="journal article" date="2021" name="Nat. Commun.">
        <title>Genetic determinants of endophytism in the Arabidopsis root mycobiome.</title>
        <authorList>
            <person name="Mesny F."/>
            <person name="Miyauchi S."/>
            <person name="Thiergart T."/>
            <person name="Pickel B."/>
            <person name="Atanasova L."/>
            <person name="Karlsson M."/>
            <person name="Huettel B."/>
            <person name="Barry K.W."/>
            <person name="Haridas S."/>
            <person name="Chen C."/>
            <person name="Bauer D."/>
            <person name="Andreopoulos W."/>
            <person name="Pangilinan J."/>
            <person name="LaButti K."/>
            <person name="Riley R."/>
            <person name="Lipzen A."/>
            <person name="Clum A."/>
            <person name="Drula E."/>
            <person name="Henrissat B."/>
            <person name="Kohler A."/>
            <person name="Grigoriev I.V."/>
            <person name="Martin F.M."/>
            <person name="Hacquard S."/>
        </authorList>
    </citation>
    <scope>NUCLEOTIDE SEQUENCE</scope>
    <source>
        <strain evidence="3">MPI-CAGE-AT-0016</strain>
    </source>
</reference>
<evidence type="ECO:0000256" key="1">
    <source>
        <dbReference type="SAM" id="MobiDB-lite"/>
    </source>
</evidence>
<feature type="compositionally biased region" description="Basic and acidic residues" evidence="1">
    <location>
        <begin position="216"/>
        <end position="225"/>
    </location>
</feature>
<dbReference type="GO" id="GO:0000466">
    <property type="term" value="P:maturation of 5.8S rRNA from tricistronic rRNA transcript (SSU-rRNA, 5.8S rRNA, LSU-rRNA)"/>
    <property type="evidence" value="ECO:0007669"/>
    <property type="project" value="TreeGrafter"/>
</dbReference>
<dbReference type="CDD" id="cd22573">
    <property type="entry name" value="RMP1_RBD"/>
    <property type="match status" value="1"/>
</dbReference>
<gene>
    <name evidence="3" type="ORF">B0T11DRAFT_332589</name>
</gene>
<dbReference type="GO" id="GO:0042134">
    <property type="term" value="F:rRNA primary transcript binding"/>
    <property type="evidence" value="ECO:0007669"/>
    <property type="project" value="InterPro"/>
</dbReference>
<dbReference type="InterPro" id="IPR047205">
    <property type="entry name" value="RMP1"/>
</dbReference>
<dbReference type="EMBL" id="JAGPXD010000006">
    <property type="protein sequence ID" value="KAH7349517.1"/>
    <property type="molecule type" value="Genomic_DNA"/>
</dbReference>